<dbReference type="PANTHER" id="PTHR46255:SF3">
    <property type="entry name" value="HOMEOBOX DOMAIN-CONTAINING PROTEIN"/>
    <property type="match status" value="1"/>
</dbReference>
<evidence type="ECO:0000259" key="9">
    <source>
        <dbReference type="PROSITE" id="PS50803"/>
    </source>
</evidence>
<dbReference type="GeneID" id="106471416"/>
<feature type="DNA-binding region" description="Homeobox" evidence="5">
    <location>
        <begin position="180"/>
        <end position="239"/>
    </location>
</feature>
<sequence>MEQLTEFVSKSFSNEESFSFPTTISHPFFPSPRSFSGRFPFPFSGNHFFASGLPSHLLLPTITQPPMISPVVSYPSSLEEEATREKEDSIIEVSLSDHERSNRLTPLKTAGTSNEDLDLVTHTYAERKISRSDTPKNIDVEDDSNDDVGKDLNLKEDKAPKHCDNNTSTGSNYLPKQAKQRRSRTNFTLEQLNELERLFDETHYPDAFMREELSQRLGLSEARVQVWFQNRRAKCRKHENHVQKSLMMATSTPIESSRIAPYMNVSSAATRLPHERYLTSNRHYLQYPDPAFLAALQYYSTGAGSHVTQGSPRPHPSLFFYPSAHPFSLSALMAAERLNNKSSSIADLRLKAQKHTASLGI</sequence>
<evidence type="ECO:0000256" key="3">
    <source>
        <dbReference type="ARBA" id="ARBA00023155"/>
    </source>
</evidence>
<evidence type="ECO:0000313" key="11">
    <source>
        <dbReference type="RefSeq" id="XP_022256666.1"/>
    </source>
</evidence>
<dbReference type="Proteomes" id="UP000694941">
    <property type="component" value="Unplaced"/>
</dbReference>
<dbReference type="CDD" id="cd00086">
    <property type="entry name" value="homeodomain"/>
    <property type="match status" value="1"/>
</dbReference>
<dbReference type="Pfam" id="PF00046">
    <property type="entry name" value="Homeodomain"/>
    <property type="match status" value="1"/>
</dbReference>
<gene>
    <name evidence="11" type="primary">LOC106471416</name>
</gene>
<dbReference type="SMART" id="SM00389">
    <property type="entry name" value="HOX"/>
    <property type="match status" value="1"/>
</dbReference>
<dbReference type="InterPro" id="IPR001356">
    <property type="entry name" value="HD"/>
</dbReference>
<protein>
    <submittedName>
        <fullName evidence="11">Short stature homeobox protein 2-like</fullName>
    </submittedName>
</protein>
<proteinExistence type="predicted"/>
<dbReference type="InterPro" id="IPR000047">
    <property type="entry name" value="HTH_motif"/>
</dbReference>
<keyword evidence="4 5" id="KW-0539">Nucleus</keyword>
<keyword evidence="10" id="KW-1185">Reference proteome</keyword>
<dbReference type="Pfam" id="PF03826">
    <property type="entry name" value="OAR"/>
    <property type="match status" value="1"/>
</dbReference>
<evidence type="ECO:0000256" key="4">
    <source>
        <dbReference type="ARBA" id="ARBA00023242"/>
    </source>
</evidence>
<evidence type="ECO:0000256" key="5">
    <source>
        <dbReference type="PROSITE-ProRule" id="PRU00108"/>
    </source>
</evidence>
<evidence type="ECO:0000256" key="7">
    <source>
        <dbReference type="SAM" id="MobiDB-lite"/>
    </source>
</evidence>
<feature type="compositionally biased region" description="Polar residues" evidence="7">
    <location>
        <begin position="165"/>
        <end position="174"/>
    </location>
</feature>
<comment type="subcellular location">
    <subcellularLocation>
        <location evidence="1 5 6">Nucleus</location>
    </subcellularLocation>
</comment>
<feature type="compositionally biased region" description="Basic and acidic residues" evidence="7">
    <location>
        <begin position="130"/>
        <end position="139"/>
    </location>
</feature>
<keyword evidence="2 5" id="KW-0238">DNA-binding</keyword>
<dbReference type="PRINTS" id="PR00031">
    <property type="entry name" value="HTHREPRESSR"/>
</dbReference>
<evidence type="ECO:0000259" key="8">
    <source>
        <dbReference type="PROSITE" id="PS50071"/>
    </source>
</evidence>
<dbReference type="PROSITE" id="PS50071">
    <property type="entry name" value="HOMEOBOX_2"/>
    <property type="match status" value="1"/>
</dbReference>
<dbReference type="PANTHER" id="PTHR46255">
    <property type="entry name" value="SHORT STATURE HOMEOBOX"/>
    <property type="match status" value="1"/>
</dbReference>
<dbReference type="SUPFAM" id="SSF46689">
    <property type="entry name" value="Homeodomain-like"/>
    <property type="match status" value="1"/>
</dbReference>
<evidence type="ECO:0000313" key="10">
    <source>
        <dbReference type="Proteomes" id="UP000694941"/>
    </source>
</evidence>
<dbReference type="InterPro" id="IPR052631">
    <property type="entry name" value="Paired_homeobox_Bicoid"/>
</dbReference>
<feature type="compositionally biased region" description="Basic and acidic residues" evidence="7">
    <location>
        <begin position="147"/>
        <end position="164"/>
    </location>
</feature>
<dbReference type="InterPro" id="IPR009057">
    <property type="entry name" value="Homeodomain-like_sf"/>
</dbReference>
<feature type="region of interest" description="Disordered" evidence="7">
    <location>
        <begin position="130"/>
        <end position="183"/>
    </location>
</feature>
<evidence type="ECO:0000256" key="6">
    <source>
        <dbReference type="RuleBase" id="RU000682"/>
    </source>
</evidence>
<accession>A0ABM1TLB0</accession>
<name>A0ABM1TLB0_LIMPO</name>
<feature type="domain" description="Homeobox" evidence="8">
    <location>
        <begin position="178"/>
        <end position="238"/>
    </location>
</feature>
<keyword evidence="3 5" id="KW-0371">Homeobox</keyword>
<dbReference type="PROSITE" id="PS00027">
    <property type="entry name" value="HOMEOBOX_1"/>
    <property type="match status" value="1"/>
</dbReference>
<dbReference type="InterPro" id="IPR017970">
    <property type="entry name" value="Homeobox_CS"/>
</dbReference>
<dbReference type="RefSeq" id="XP_022256666.1">
    <property type="nucleotide sequence ID" value="XM_022400958.1"/>
</dbReference>
<dbReference type="PROSITE" id="PS50803">
    <property type="entry name" value="OAR"/>
    <property type="match status" value="1"/>
</dbReference>
<dbReference type="Gene3D" id="1.10.10.60">
    <property type="entry name" value="Homeodomain-like"/>
    <property type="match status" value="1"/>
</dbReference>
<evidence type="ECO:0000256" key="2">
    <source>
        <dbReference type="ARBA" id="ARBA00023125"/>
    </source>
</evidence>
<feature type="domain" description="OAR" evidence="9">
    <location>
        <begin position="343"/>
        <end position="356"/>
    </location>
</feature>
<evidence type="ECO:0000256" key="1">
    <source>
        <dbReference type="ARBA" id="ARBA00004123"/>
    </source>
</evidence>
<organism evidence="10 11">
    <name type="scientific">Limulus polyphemus</name>
    <name type="common">Atlantic horseshoe crab</name>
    <dbReference type="NCBI Taxonomy" id="6850"/>
    <lineage>
        <taxon>Eukaryota</taxon>
        <taxon>Metazoa</taxon>
        <taxon>Ecdysozoa</taxon>
        <taxon>Arthropoda</taxon>
        <taxon>Chelicerata</taxon>
        <taxon>Merostomata</taxon>
        <taxon>Xiphosura</taxon>
        <taxon>Limulidae</taxon>
        <taxon>Limulus</taxon>
    </lineage>
</organism>
<reference evidence="11" key="1">
    <citation type="submission" date="2025-08" db="UniProtKB">
        <authorList>
            <consortium name="RefSeq"/>
        </authorList>
    </citation>
    <scope>IDENTIFICATION</scope>
    <source>
        <tissue evidence="11">Muscle</tissue>
    </source>
</reference>
<dbReference type="InterPro" id="IPR003654">
    <property type="entry name" value="OAR_dom"/>
</dbReference>